<dbReference type="Proteomes" id="UP000515734">
    <property type="component" value="Chromosome"/>
</dbReference>
<comment type="pathway">
    <text evidence="1">Cell wall biogenesis; cell wall polysaccharide biosynthesis.</text>
</comment>
<dbReference type="EMBL" id="AP023287">
    <property type="protein sequence ID" value="BCI52104.1"/>
    <property type="molecule type" value="Genomic_DNA"/>
</dbReference>
<dbReference type="PANTHER" id="PTHR43179:SF12">
    <property type="entry name" value="GALACTOFURANOSYLTRANSFERASE GLFT2"/>
    <property type="match status" value="1"/>
</dbReference>
<dbReference type="AlphaFoldDB" id="A0A6S6P024"/>
<dbReference type="GO" id="GO:0016757">
    <property type="term" value="F:glycosyltransferase activity"/>
    <property type="evidence" value="ECO:0007669"/>
    <property type="project" value="UniProtKB-KW"/>
</dbReference>
<dbReference type="CDD" id="cd00761">
    <property type="entry name" value="Glyco_tranf_GTA_type"/>
    <property type="match status" value="1"/>
</dbReference>
<comment type="similarity">
    <text evidence="2">Belongs to the glycosyltransferase 2 family.</text>
</comment>
<proteinExistence type="inferred from homology"/>
<dbReference type="GO" id="GO:0071555">
    <property type="term" value="P:cell wall organization"/>
    <property type="evidence" value="ECO:0007669"/>
    <property type="project" value="UniProtKB-KW"/>
</dbReference>
<evidence type="ECO:0000256" key="3">
    <source>
        <dbReference type="ARBA" id="ARBA00022676"/>
    </source>
</evidence>
<evidence type="ECO:0000256" key="2">
    <source>
        <dbReference type="ARBA" id="ARBA00006739"/>
    </source>
</evidence>
<evidence type="ECO:0000256" key="4">
    <source>
        <dbReference type="ARBA" id="ARBA00022679"/>
    </source>
</evidence>
<gene>
    <name evidence="7" type="ORF">NIIDNTM18_13820</name>
</gene>
<dbReference type="InterPro" id="IPR029044">
    <property type="entry name" value="Nucleotide-diphossugar_trans"/>
</dbReference>
<evidence type="ECO:0000313" key="8">
    <source>
        <dbReference type="Proteomes" id="UP000515734"/>
    </source>
</evidence>
<dbReference type="RefSeq" id="WP_185294977.1">
    <property type="nucleotide sequence ID" value="NZ_AP023287.1"/>
</dbReference>
<feature type="domain" description="Glycosyltransferase 2-like" evidence="6">
    <location>
        <begin position="14"/>
        <end position="140"/>
    </location>
</feature>
<dbReference type="PANTHER" id="PTHR43179">
    <property type="entry name" value="RHAMNOSYLTRANSFERASE WBBL"/>
    <property type="match status" value="1"/>
</dbReference>
<reference evidence="7 8" key="1">
    <citation type="submission" date="2020-07" db="EMBL/GenBank/DDBJ databases">
        <title>Complete genome sequence of Mycolicibacterium litorale like strain isolated from cardiac implantable electronic device infection.</title>
        <authorList>
            <person name="Fukano H."/>
            <person name="Miyama H."/>
            <person name="Hoshino Y."/>
        </authorList>
    </citation>
    <scope>NUCLEOTIDE SEQUENCE [LARGE SCALE GENOMIC DNA]</scope>
    <source>
        <strain evidence="7 8">NIIDNTM18</strain>
    </source>
</reference>
<dbReference type="SUPFAM" id="SSF53448">
    <property type="entry name" value="Nucleotide-diphospho-sugar transferases"/>
    <property type="match status" value="1"/>
</dbReference>
<evidence type="ECO:0000259" key="6">
    <source>
        <dbReference type="Pfam" id="PF00535"/>
    </source>
</evidence>
<dbReference type="Pfam" id="PF00535">
    <property type="entry name" value="Glycos_transf_2"/>
    <property type="match status" value="1"/>
</dbReference>
<dbReference type="InterPro" id="IPR001173">
    <property type="entry name" value="Glyco_trans_2-like"/>
</dbReference>
<sequence length="292" mass="31611">MDAQSHADGGPLISLICSTIGRPEALRRLLTSVAAAELADRVEFILVDQSRTQSCAALLTEFGLPGPHRVTTSGPGVSTGRNAGTPLAGAPVVAYPDDNCWYPRDTFRSVIDLLERRLDLSGVTGMQVTEAGVPSMLRWLPDATTVTRRNFLRTSVSSTIFLRRDALPSLTPFDEGVGVGSPGRRGAGEESDLLLRLIAAGRTVEYQPQIRVFQDDDRDQMTPAYIEKMSKYGVGQGYLWRRHELPVSGLVYYSARKIAGAGLRAARGQRLHARADLAFVRGQVAGFLGVDG</sequence>
<protein>
    <recommendedName>
        <fullName evidence="6">Glycosyltransferase 2-like domain-containing protein</fullName>
    </recommendedName>
</protein>
<keyword evidence="3" id="KW-0328">Glycosyltransferase</keyword>
<accession>A0A6S6P024</accession>
<organism evidence="7 8">
    <name type="scientific">Mycolicibacterium litorale</name>
    <dbReference type="NCBI Taxonomy" id="758802"/>
    <lineage>
        <taxon>Bacteria</taxon>
        <taxon>Bacillati</taxon>
        <taxon>Actinomycetota</taxon>
        <taxon>Actinomycetes</taxon>
        <taxon>Mycobacteriales</taxon>
        <taxon>Mycobacteriaceae</taxon>
        <taxon>Mycolicibacterium</taxon>
    </lineage>
</organism>
<evidence type="ECO:0000256" key="1">
    <source>
        <dbReference type="ARBA" id="ARBA00004776"/>
    </source>
</evidence>
<evidence type="ECO:0000256" key="5">
    <source>
        <dbReference type="ARBA" id="ARBA00023316"/>
    </source>
</evidence>
<keyword evidence="5" id="KW-0961">Cell wall biogenesis/degradation</keyword>
<dbReference type="Gene3D" id="3.90.550.10">
    <property type="entry name" value="Spore Coat Polysaccharide Biosynthesis Protein SpsA, Chain A"/>
    <property type="match status" value="1"/>
</dbReference>
<keyword evidence="4" id="KW-0808">Transferase</keyword>
<name>A0A6S6P024_9MYCO</name>
<evidence type="ECO:0000313" key="7">
    <source>
        <dbReference type="EMBL" id="BCI52104.1"/>
    </source>
</evidence>